<name>A0A8H5GI90_9AGAR</name>
<evidence type="ECO:0000313" key="3">
    <source>
        <dbReference type="Proteomes" id="UP000559256"/>
    </source>
</evidence>
<dbReference type="InterPro" id="IPR000210">
    <property type="entry name" value="BTB/POZ_dom"/>
</dbReference>
<protein>
    <recommendedName>
        <fullName evidence="1">BTB domain-containing protein</fullName>
    </recommendedName>
</protein>
<dbReference type="OrthoDB" id="3157337at2759"/>
<gene>
    <name evidence="2" type="ORF">D9758_010883</name>
</gene>
<evidence type="ECO:0000259" key="1">
    <source>
        <dbReference type="PROSITE" id="PS50097"/>
    </source>
</evidence>
<dbReference type="AlphaFoldDB" id="A0A8H5GI90"/>
<dbReference type="EMBL" id="JAACJM010000027">
    <property type="protein sequence ID" value="KAF5365447.1"/>
    <property type="molecule type" value="Genomic_DNA"/>
</dbReference>
<dbReference type="PROSITE" id="PS50097">
    <property type="entry name" value="BTB"/>
    <property type="match status" value="1"/>
</dbReference>
<comment type="caution">
    <text evidence="2">The sequence shown here is derived from an EMBL/GenBank/DDBJ whole genome shotgun (WGS) entry which is preliminary data.</text>
</comment>
<feature type="domain" description="BTB" evidence="1">
    <location>
        <begin position="17"/>
        <end position="92"/>
    </location>
</feature>
<evidence type="ECO:0000313" key="2">
    <source>
        <dbReference type="EMBL" id="KAF5365447.1"/>
    </source>
</evidence>
<sequence>MDPSPMVQDPKLFHPTGDIIIQVENVLFKVHTFLVVPRTQVLRDYLSTIENQPLESREGSSITNPLHLSGVYVEEFRAFLDVIYDLDSILTQKKRDVSYYLAVLCLSSMNLWEPGVDFAIQGINSLDPKELQPYAKIVLGVVNRQDTWVFDGVRWLFVSENPSIDQCSIDWILRDGFTLLTNTITELIHHALRFPNHDKAAWGTFNYEAEE</sequence>
<dbReference type="Gene3D" id="3.30.710.10">
    <property type="entry name" value="Potassium Channel Kv1.1, Chain A"/>
    <property type="match status" value="1"/>
</dbReference>
<keyword evidence="3" id="KW-1185">Reference proteome</keyword>
<dbReference type="Proteomes" id="UP000559256">
    <property type="component" value="Unassembled WGS sequence"/>
</dbReference>
<dbReference type="SUPFAM" id="SSF54695">
    <property type="entry name" value="POZ domain"/>
    <property type="match status" value="1"/>
</dbReference>
<reference evidence="2 3" key="1">
    <citation type="journal article" date="2020" name="ISME J.">
        <title>Uncovering the hidden diversity of litter-decomposition mechanisms in mushroom-forming fungi.</title>
        <authorList>
            <person name="Floudas D."/>
            <person name="Bentzer J."/>
            <person name="Ahren D."/>
            <person name="Johansson T."/>
            <person name="Persson P."/>
            <person name="Tunlid A."/>
        </authorList>
    </citation>
    <scope>NUCLEOTIDE SEQUENCE [LARGE SCALE GENOMIC DNA]</scope>
    <source>
        <strain evidence="2 3">CBS 291.85</strain>
    </source>
</reference>
<accession>A0A8H5GI90</accession>
<dbReference type="CDD" id="cd18186">
    <property type="entry name" value="BTB_POZ_ZBTB_KLHL-like"/>
    <property type="match status" value="1"/>
</dbReference>
<organism evidence="2 3">
    <name type="scientific">Tetrapyrgos nigripes</name>
    <dbReference type="NCBI Taxonomy" id="182062"/>
    <lineage>
        <taxon>Eukaryota</taxon>
        <taxon>Fungi</taxon>
        <taxon>Dikarya</taxon>
        <taxon>Basidiomycota</taxon>
        <taxon>Agaricomycotina</taxon>
        <taxon>Agaricomycetes</taxon>
        <taxon>Agaricomycetidae</taxon>
        <taxon>Agaricales</taxon>
        <taxon>Marasmiineae</taxon>
        <taxon>Marasmiaceae</taxon>
        <taxon>Tetrapyrgos</taxon>
    </lineage>
</organism>
<proteinExistence type="predicted"/>
<dbReference type="InterPro" id="IPR011333">
    <property type="entry name" value="SKP1/BTB/POZ_sf"/>
</dbReference>